<proteinExistence type="predicted"/>
<keyword evidence="1" id="KW-0812">Transmembrane</keyword>
<feature type="transmembrane region" description="Helical" evidence="1">
    <location>
        <begin position="7"/>
        <end position="26"/>
    </location>
</feature>
<feature type="transmembrane region" description="Helical" evidence="1">
    <location>
        <begin position="46"/>
        <end position="70"/>
    </location>
</feature>
<gene>
    <name evidence="2" type="ORF">OCBIM_22031894mg</name>
</gene>
<protein>
    <submittedName>
        <fullName evidence="2">Uncharacterized protein</fullName>
    </submittedName>
</protein>
<name>A0A0L8GLZ4_OCTBM</name>
<evidence type="ECO:0000313" key="2">
    <source>
        <dbReference type="EMBL" id="KOF77615.1"/>
    </source>
</evidence>
<reference evidence="2" key="1">
    <citation type="submission" date="2015-07" db="EMBL/GenBank/DDBJ databases">
        <title>MeaNS - Measles Nucleotide Surveillance Program.</title>
        <authorList>
            <person name="Tran T."/>
            <person name="Druce J."/>
        </authorList>
    </citation>
    <scope>NUCLEOTIDE SEQUENCE</scope>
    <source>
        <strain evidence="2">UCB-OBI-ISO-001</strain>
        <tissue evidence="2">Gonad</tissue>
    </source>
</reference>
<sequence length="76" mass="8136">MHRVSENLNIIVSTMIIISHAVSSSSSSSSSSTSSSSSSNLSCLPLVLKSMCACTLLFSTVLLIQLRFMLLNVKIK</sequence>
<keyword evidence="1" id="KW-1133">Transmembrane helix</keyword>
<evidence type="ECO:0000256" key="1">
    <source>
        <dbReference type="SAM" id="Phobius"/>
    </source>
</evidence>
<keyword evidence="1" id="KW-0472">Membrane</keyword>
<dbReference type="AlphaFoldDB" id="A0A0L8GLZ4"/>
<accession>A0A0L8GLZ4</accession>
<dbReference type="EMBL" id="KQ421373">
    <property type="protein sequence ID" value="KOF77615.1"/>
    <property type="molecule type" value="Genomic_DNA"/>
</dbReference>
<organism evidence="2">
    <name type="scientific">Octopus bimaculoides</name>
    <name type="common">California two-spotted octopus</name>
    <dbReference type="NCBI Taxonomy" id="37653"/>
    <lineage>
        <taxon>Eukaryota</taxon>
        <taxon>Metazoa</taxon>
        <taxon>Spiralia</taxon>
        <taxon>Lophotrochozoa</taxon>
        <taxon>Mollusca</taxon>
        <taxon>Cephalopoda</taxon>
        <taxon>Coleoidea</taxon>
        <taxon>Octopodiformes</taxon>
        <taxon>Octopoda</taxon>
        <taxon>Incirrata</taxon>
        <taxon>Octopodidae</taxon>
        <taxon>Octopus</taxon>
    </lineage>
</organism>